<dbReference type="SUPFAM" id="SSF53448">
    <property type="entry name" value="Nucleotide-diphospho-sugar transferases"/>
    <property type="match status" value="1"/>
</dbReference>
<evidence type="ECO:0008006" key="3">
    <source>
        <dbReference type="Google" id="ProtNLM"/>
    </source>
</evidence>
<comment type="caution">
    <text evidence="1">The sequence shown here is derived from an EMBL/GenBank/DDBJ whole genome shotgun (WGS) entry which is preliminary data.</text>
</comment>
<dbReference type="EMBL" id="BAABRO010000003">
    <property type="protein sequence ID" value="GAA5506418.1"/>
    <property type="molecule type" value="Genomic_DNA"/>
</dbReference>
<dbReference type="InterPro" id="IPR029044">
    <property type="entry name" value="Nucleotide-diphossugar_trans"/>
</dbReference>
<dbReference type="Proteomes" id="UP001416858">
    <property type="component" value="Unassembled WGS sequence"/>
</dbReference>
<organism evidence="1 2">
    <name type="scientific">Novipirellula caenicola</name>
    <dbReference type="NCBI Taxonomy" id="1536901"/>
    <lineage>
        <taxon>Bacteria</taxon>
        <taxon>Pseudomonadati</taxon>
        <taxon>Planctomycetota</taxon>
        <taxon>Planctomycetia</taxon>
        <taxon>Pirellulales</taxon>
        <taxon>Pirellulaceae</taxon>
        <taxon>Novipirellula</taxon>
    </lineage>
</organism>
<keyword evidence="2" id="KW-1185">Reference proteome</keyword>
<protein>
    <recommendedName>
        <fullName evidence="3">Glycosyl transferase family 2</fullName>
    </recommendedName>
</protein>
<accession>A0ABP9VQC8</accession>
<gene>
    <name evidence="1" type="ORF">Rcae01_01871</name>
</gene>
<evidence type="ECO:0000313" key="1">
    <source>
        <dbReference type="EMBL" id="GAA5506418.1"/>
    </source>
</evidence>
<sequence>MHTIILPYFSEAEIDRYERILDHMLSMESPKCEFEFLLSASPRTEPSDRLMRSASRIAPASHLHCPTQVFGYPFGATAMFWDSMRHVADMSDDNNGFALWMESDMCPVAADWLDRLDDHWQSSGDVLLMGCEVPDVYRDCQKKFRLYRPFRHRPIEKKRWIARHINGGACYRRDLIHQVSPEYQDGIFDVRLGDLLREQGGYSSTPAIAFSTLDRLNHDLRDPDKVLLHGYLQDKDTFLHACISGEAVAAPSPTVERRVFFGRFSTRVKPHPSEAMLAAILEAKEPELPALKIVQRQAISRTEAIASPAPTTTQSQQSKAA</sequence>
<name>A0ABP9VQC8_9BACT</name>
<proteinExistence type="predicted"/>
<evidence type="ECO:0000313" key="2">
    <source>
        <dbReference type="Proteomes" id="UP001416858"/>
    </source>
</evidence>
<reference evidence="1 2" key="1">
    <citation type="submission" date="2024-02" db="EMBL/GenBank/DDBJ databases">
        <title>Rhodopirellula caenicola NBRC 110016.</title>
        <authorList>
            <person name="Ichikawa N."/>
            <person name="Katano-Makiyama Y."/>
            <person name="Hidaka K."/>
        </authorList>
    </citation>
    <scope>NUCLEOTIDE SEQUENCE [LARGE SCALE GENOMIC DNA]</scope>
    <source>
        <strain evidence="1 2">NBRC 110016</strain>
    </source>
</reference>
<dbReference type="RefSeq" id="WP_345683366.1">
    <property type="nucleotide sequence ID" value="NZ_BAABRO010000003.1"/>
</dbReference>